<dbReference type="InterPro" id="IPR005184">
    <property type="entry name" value="DUF306_Meta_HslJ"/>
</dbReference>
<accession>A0ABY5HJH9</accession>
<dbReference type="PANTHER" id="PTHR35535:SF2">
    <property type="entry name" value="DUF306 DOMAIN-CONTAINING PROTEIN"/>
    <property type="match status" value="1"/>
</dbReference>
<feature type="signal peptide" evidence="1">
    <location>
        <begin position="1"/>
        <end position="19"/>
    </location>
</feature>
<name>A0ABY5HJH9_9GAMM</name>
<dbReference type="InterPro" id="IPR053147">
    <property type="entry name" value="Hsp_HslJ-like"/>
</dbReference>
<evidence type="ECO:0000313" key="3">
    <source>
        <dbReference type="EMBL" id="UTW12541.1"/>
    </source>
</evidence>
<reference evidence="3" key="1">
    <citation type="submission" date="2021-04" db="EMBL/GenBank/DDBJ databases">
        <title>Oceanospirillales bacteria with DddD are important DMSP degraders in coastal seawater.</title>
        <authorList>
            <person name="Liu J."/>
        </authorList>
    </citation>
    <scope>NUCLEOTIDE SEQUENCE</scope>
    <source>
        <strain evidence="3">D13-1</strain>
    </source>
</reference>
<dbReference type="InterPro" id="IPR038670">
    <property type="entry name" value="HslJ-like_sf"/>
</dbReference>
<evidence type="ECO:0000313" key="4">
    <source>
        <dbReference type="Proteomes" id="UP001058461"/>
    </source>
</evidence>
<dbReference type="Gene3D" id="2.40.128.270">
    <property type="match status" value="1"/>
</dbReference>
<evidence type="ECO:0000259" key="2">
    <source>
        <dbReference type="Pfam" id="PF03724"/>
    </source>
</evidence>
<feature type="domain" description="DUF306" evidence="2">
    <location>
        <begin position="63"/>
        <end position="152"/>
    </location>
</feature>
<dbReference type="Proteomes" id="UP001058461">
    <property type="component" value="Chromosome"/>
</dbReference>
<keyword evidence="1" id="KW-0732">Signal</keyword>
<dbReference type="PANTHER" id="PTHR35535">
    <property type="entry name" value="HEAT SHOCK PROTEIN HSLJ"/>
    <property type="match status" value="1"/>
</dbReference>
<proteinExistence type="predicted"/>
<gene>
    <name evidence="3" type="ORF">KDW95_02315</name>
</gene>
<sequence length="155" mass="16707">MLNSVVVRGFGLAAVLVLATGCAQHSGKMEEGMVQQGVSSDPGSAQGISWQWLSKTTPREMLEVAQPERYTLVLQPDGRVQAQFDCNRGQGRYEISEGQLKIGPVATTMMACLPGSLDSDYSRALEKVETFSVENGELLLGLEDEGGTLRFRAAP</sequence>
<organism evidence="3 4">
    <name type="scientific">Marinobacterium rhizophilum</name>
    <dbReference type="NCBI Taxonomy" id="420402"/>
    <lineage>
        <taxon>Bacteria</taxon>
        <taxon>Pseudomonadati</taxon>
        <taxon>Pseudomonadota</taxon>
        <taxon>Gammaproteobacteria</taxon>
        <taxon>Oceanospirillales</taxon>
        <taxon>Oceanospirillaceae</taxon>
        <taxon>Marinobacterium</taxon>
    </lineage>
</organism>
<protein>
    <submittedName>
        <fullName evidence="3">META domain-containing protein</fullName>
    </submittedName>
</protein>
<keyword evidence="4" id="KW-1185">Reference proteome</keyword>
<dbReference type="RefSeq" id="WP_255854632.1">
    <property type="nucleotide sequence ID" value="NZ_CP073347.1"/>
</dbReference>
<dbReference type="Pfam" id="PF03724">
    <property type="entry name" value="META"/>
    <property type="match status" value="1"/>
</dbReference>
<feature type="chain" id="PRO_5047508814" evidence="1">
    <location>
        <begin position="20"/>
        <end position="155"/>
    </location>
</feature>
<dbReference type="EMBL" id="CP073347">
    <property type="protein sequence ID" value="UTW12541.1"/>
    <property type="molecule type" value="Genomic_DNA"/>
</dbReference>
<evidence type="ECO:0000256" key="1">
    <source>
        <dbReference type="SAM" id="SignalP"/>
    </source>
</evidence>